<reference evidence="8" key="1">
    <citation type="submission" date="2020-03" db="EMBL/GenBank/DDBJ databases">
        <title>Castanea mollissima Vanexum genome sequencing.</title>
        <authorList>
            <person name="Staton M."/>
        </authorList>
    </citation>
    <scope>NUCLEOTIDE SEQUENCE</scope>
    <source>
        <tissue evidence="8">Leaf</tissue>
    </source>
</reference>
<keyword evidence="4" id="KW-0418">Kinase</keyword>
<dbReference type="SUPFAM" id="SSF56112">
    <property type="entry name" value="Protein kinase-like (PK-like)"/>
    <property type="match status" value="1"/>
</dbReference>
<dbReference type="FunFam" id="3.30.200.20:FF:000418">
    <property type="entry name" value="G-type lectin S-receptor-like serine/threonine-protein kinase"/>
    <property type="match status" value="1"/>
</dbReference>
<dbReference type="Proteomes" id="UP000737018">
    <property type="component" value="Unassembled WGS sequence"/>
</dbReference>
<dbReference type="InterPro" id="IPR001245">
    <property type="entry name" value="Ser-Thr/Tyr_kinase_cat_dom"/>
</dbReference>
<evidence type="ECO:0000313" key="8">
    <source>
        <dbReference type="EMBL" id="KAF3959335.1"/>
    </source>
</evidence>
<protein>
    <recommendedName>
        <fullName evidence="7">Protein kinase domain-containing protein</fullName>
    </recommendedName>
</protein>
<keyword evidence="6" id="KW-0812">Transmembrane</keyword>
<keyword evidence="6" id="KW-1133">Transmembrane helix</keyword>
<evidence type="ECO:0000259" key="7">
    <source>
        <dbReference type="PROSITE" id="PS50011"/>
    </source>
</evidence>
<evidence type="ECO:0000313" key="9">
    <source>
        <dbReference type="Proteomes" id="UP000737018"/>
    </source>
</evidence>
<keyword evidence="6" id="KW-0472">Membrane</keyword>
<evidence type="ECO:0000256" key="3">
    <source>
        <dbReference type="ARBA" id="ARBA00022741"/>
    </source>
</evidence>
<dbReference type="GO" id="GO:0005886">
    <property type="term" value="C:plasma membrane"/>
    <property type="evidence" value="ECO:0007669"/>
    <property type="project" value="TreeGrafter"/>
</dbReference>
<dbReference type="InterPro" id="IPR056592">
    <property type="entry name" value="Beta-prop_At3g26010-like"/>
</dbReference>
<accession>A0A8J4VJR4</accession>
<keyword evidence="1" id="KW-0723">Serine/threonine-protein kinase</keyword>
<dbReference type="GO" id="GO:0005524">
    <property type="term" value="F:ATP binding"/>
    <property type="evidence" value="ECO:0007669"/>
    <property type="project" value="UniProtKB-KW"/>
</dbReference>
<dbReference type="Pfam" id="PF07714">
    <property type="entry name" value="PK_Tyr_Ser-Thr"/>
    <property type="match status" value="1"/>
</dbReference>
<dbReference type="PANTHER" id="PTHR27002:SF1082">
    <property type="entry name" value="OS06G0693000 PROTEIN"/>
    <property type="match status" value="1"/>
</dbReference>
<evidence type="ECO:0000256" key="5">
    <source>
        <dbReference type="ARBA" id="ARBA00022840"/>
    </source>
</evidence>
<evidence type="ECO:0000256" key="1">
    <source>
        <dbReference type="ARBA" id="ARBA00022527"/>
    </source>
</evidence>
<keyword evidence="9" id="KW-1185">Reference proteome</keyword>
<dbReference type="PROSITE" id="PS50011">
    <property type="entry name" value="PROTEIN_KINASE_DOM"/>
    <property type="match status" value="1"/>
</dbReference>
<dbReference type="OrthoDB" id="4062651at2759"/>
<dbReference type="AlphaFoldDB" id="A0A8J4VJR4"/>
<dbReference type="Pfam" id="PF24750">
    <property type="entry name" value="b-prop_At3g26010-like"/>
    <property type="match status" value="1"/>
</dbReference>
<evidence type="ECO:0000256" key="2">
    <source>
        <dbReference type="ARBA" id="ARBA00022679"/>
    </source>
</evidence>
<dbReference type="Gene3D" id="1.10.510.10">
    <property type="entry name" value="Transferase(Phosphotransferase) domain 1"/>
    <property type="match status" value="2"/>
</dbReference>
<comment type="caution">
    <text evidence="8">The sequence shown here is derived from an EMBL/GenBank/DDBJ whole genome shotgun (WGS) entry which is preliminary data.</text>
</comment>
<dbReference type="InterPro" id="IPR000719">
    <property type="entry name" value="Prot_kinase_dom"/>
</dbReference>
<proteinExistence type="predicted"/>
<dbReference type="PANTHER" id="PTHR27002">
    <property type="entry name" value="RECEPTOR-LIKE SERINE/THREONINE-PROTEIN KINASE SD1-8"/>
    <property type="match status" value="1"/>
</dbReference>
<dbReference type="EMBL" id="JRKL02002352">
    <property type="protein sequence ID" value="KAF3959335.1"/>
    <property type="molecule type" value="Genomic_DNA"/>
</dbReference>
<keyword evidence="3" id="KW-0547">Nucleotide-binding</keyword>
<dbReference type="Pfam" id="PF00069">
    <property type="entry name" value="Pkinase"/>
    <property type="match status" value="1"/>
</dbReference>
<dbReference type="GO" id="GO:0004674">
    <property type="term" value="F:protein serine/threonine kinase activity"/>
    <property type="evidence" value="ECO:0007669"/>
    <property type="project" value="UniProtKB-KW"/>
</dbReference>
<keyword evidence="5" id="KW-0067">ATP-binding</keyword>
<dbReference type="InterPro" id="IPR011009">
    <property type="entry name" value="Kinase-like_dom_sf"/>
</dbReference>
<sequence length="504" mass="57976">MTWTRSLIDTQKISYGTGVDLYIRVAHLELDTDGDVRKIVTITVIIGTFFISIFMYLLWRWMAKHKARRKKVKGMLMLNREAHKKFPSEDMLGDNLNQVKGQELPLFDFVKLASATNDFHESNKLGQGGFGPVYRGKLSDAQVIAIKRLSKTSEQGLEEFMNEVLVISKLQHRNLVRILGCCVEREERMLIYEYMPNKSLDAFLFDSHKQKLLDWRKRFNIIEGIGRDFGMARIFGSNEDQATTNRVVGTYGYMSPEYAMEGRFSDKLDVFSFGVLLLEILSGRRNSSFYHDKQSVSLLGHAWKLWKSDNIGALIDPIIFEPCYEMEILRCWHQLISDHSFIQAQLQKQKPIVSGFIFQGKYQWCNEDIKTISYIPVVESEDEVEGGEQVHQKVFDFLPEDVVMLASCNGLVCCQSCFPAQAQDPDIYVCNPSNKEWIKSKSTCALDNLTTIGLVFDPTRDPIDSSTKFKLVRVRQLEIETEEEEDLYYTFAVYSSENGAWTQS</sequence>
<keyword evidence="2" id="KW-0808">Transferase</keyword>
<feature type="transmembrane region" description="Helical" evidence="6">
    <location>
        <begin position="39"/>
        <end position="59"/>
    </location>
</feature>
<feature type="domain" description="Protein kinase" evidence="7">
    <location>
        <begin position="119"/>
        <end position="342"/>
    </location>
</feature>
<evidence type="ECO:0000256" key="6">
    <source>
        <dbReference type="SAM" id="Phobius"/>
    </source>
</evidence>
<gene>
    <name evidence="8" type="ORF">CMV_015842</name>
</gene>
<evidence type="ECO:0000256" key="4">
    <source>
        <dbReference type="ARBA" id="ARBA00022777"/>
    </source>
</evidence>
<organism evidence="8 9">
    <name type="scientific">Castanea mollissima</name>
    <name type="common">Chinese chestnut</name>
    <dbReference type="NCBI Taxonomy" id="60419"/>
    <lineage>
        <taxon>Eukaryota</taxon>
        <taxon>Viridiplantae</taxon>
        <taxon>Streptophyta</taxon>
        <taxon>Embryophyta</taxon>
        <taxon>Tracheophyta</taxon>
        <taxon>Spermatophyta</taxon>
        <taxon>Magnoliopsida</taxon>
        <taxon>eudicotyledons</taxon>
        <taxon>Gunneridae</taxon>
        <taxon>Pentapetalae</taxon>
        <taxon>rosids</taxon>
        <taxon>fabids</taxon>
        <taxon>Fagales</taxon>
        <taxon>Fagaceae</taxon>
        <taxon>Castanea</taxon>
    </lineage>
</organism>
<name>A0A8J4VJR4_9ROSI</name>